<comment type="catalytic activity">
    <reaction evidence="10">
        <text>N-formyl-L-kynurenine + H2O = L-kynurenine + formate + H(+)</text>
        <dbReference type="Rhea" id="RHEA:13009"/>
        <dbReference type="ChEBI" id="CHEBI:15377"/>
        <dbReference type="ChEBI" id="CHEBI:15378"/>
        <dbReference type="ChEBI" id="CHEBI:15740"/>
        <dbReference type="ChEBI" id="CHEBI:57959"/>
        <dbReference type="ChEBI" id="CHEBI:58629"/>
        <dbReference type="EC" id="3.5.1.9"/>
    </reaction>
</comment>
<comment type="function">
    <text evidence="2">Catalyzes the hydrolysis of N-formyl-L-kynurenine to L-kynurenine, the second step in the kynurenine pathway of tryptophan degradation.</text>
</comment>
<protein>
    <recommendedName>
        <fullName evidence="5">Kynurenine formamidase</fullName>
        <ecNumber evidence="4">3.5.1.9</ecNumber>
    </recommendedName>
</protein>
<gene>
    <name evidence="12" type="ORF">CR203_09315</name>
</gene>
<dbReference type="AlphaFoldDB" id="A0A3A9K7R7"/>
<sequence length="204" mass="22554">MLKDITKTMENGMKVWPGDIHFSYTSLAAIRDGDAVNVGKLEMSTHTGTHLDAPYHYDQDGIGIDEIPLDILCGNCIVIELFNVHTITKDHLTSLNFKGVEKVLFKTTQLKEGHSYQDFPVFSKDSAPFLKEMGVHLIGTDAASVDPLNSKNLEAHHSFKETNIFILEGLELFQVEPGFYHLTALPLKLKGGDGCPVRAILSSI</sequence>
<dbReference type="InterPro" id="IPR037175">
    <property type="entry name" value="KFase_sf"/>
</dbReference>
<dbReference type="FunFam" id="3.50.30.50:FF:000001">
    <property type="entry name" value="Kynurenine formamidase"/>
    <property type="match status" value="1"/>
</dbReference>
<evidence type="ECO:0000256" key="7">
    <source>
        <dbReference type="ARBA" id="ARBA00022801"/>
    </source>
</evidence>
<dbReference type="GO" id="GO:0004061">
    <property type="term" value="F:arylformamidase activity"/>
    <property type="evidence" value="ECO:0007669"/>
    <property type="project" value="UniProtKB-EC"/>
</dbReference>
<evidence type="ECO:0000256" key="11">
    <source>
        <dbReference type="ARBA" id="ARBA00060547"/>
    </source>
</evidence>
<dbReference type="OrthoDB" id="9796085at2"/>
<keyword evidence="6" id="KW-0479">Metal-binding</keyword>
<keyword evidence="9" id="KW-0823">Tryptophan catabolism</keyword>
<comment type="pathway">
    <text evidence="11">Amino-acid degradation; L-tryptophan degradation via kynurenine pathway; L-kynurenine from L-tryptophan: step 2/2.</text>
</comment>
<dbReference type="Proteomes" id="UP000281498">
    <property type="component" value="Unassembled WGS sequence"/>
</dbReference>
<evidence type="ECO:0000256" key="3">
    <source>
        <dbReference type="ARBA" id="ARBA00011738"/>
    </source>
</evidence>
<dbReference type="Pfam" id="PF04199">
    <property type="entry name" value="Cyclase"/>
    <property type="match status" value="1"/>
</dbReference>
<dbReference type="GO" id="GO:0019441">
    <property type="term" value="P:L-tryptophan catabolic process to kynurenine"/>
    <property type="evidence" value="ECO:0007669"/>
    <property type="project" value="InterPro"/>
</dbReference>
<dbReference type="GO" id="GO:0046872">
    <property type="term" value="F:metal ion binding"/>
    <property type="evidence" value="ECO:0007669"/>
    <property type="project" value="UniProtKB-KW"/>
</dbReference>
<reference evidence="12 13" key="1">
    <citation type="submission" date="2017-10" db="EMBL/GenBank/DDBJ databases">
        <title>Bacillus sp. nov., a halophilic bacterium isolated from a Keqin Lake.</title>
        <authorList>
            <person name="Wang H."/>
        </authorList>
    </citation>
    <scope>NUCLEOTIDE SEQUENCE [LARGE SCALE GENOMIC DNA]</scope>
    <source>
        <strain evidence="12 13">KCTC 13187</strain>
    </source>
</reference>
<evidence type="ECO:0000256" key="4">
    <source>
        <dbReference type="ARBA" id="ARBA00012930"/>
    </source>
</evidence>
<evidence type="ECO:0000256" key="9">
    <source>
        <dbReference type="ARBA" id="ARBA00023079"/>
    </source>
</evidence>
<evidence type="ECO:0000256" key="8">
    <source>
        <dbReference type="ARBA" id="ARBA00022833"/>
    </source>
</evidence>
<keyword evidence="13" id="KW-1185">Reference proteome</keyword>
<comment type="subunit">
    <text evidence="3">Homodimer.</text>
</comment>
<dbReference type="Gene3D" id="3.50.30.50">
    <property type="entry name" value="Putative cyclase"/>
    <property type="match status" value="1"/>
</dbReference>
<evidence type="ECO:0000313" key="12">
    <source>
        <dbReference type="EMBL" id="RKL67538.1"/>
    </source>
</evidence>
<dbReference type="InterPro" id="IPR007325">
    <property type="entry name" value="KFase/CYL"/>
</dbReference>
<evidence type="ECO:0000256" key="2">
    <source>
        <dbReference type="ARBA" id="ARBA00002204"/>
    </source>
</evidence>
<evidence type="ECO:0000256" key="6">
    <source>
        <dbReference type="ARBA" id="ARBA00022723"/>
    </source>
</evidence>
<comment type="cofactor">
    <cofactor evidence="1">
        <name>Zn(2+)</name>
        <dbReference type="ChEBI" id="CHEBI:29105"/>
    </cofactor>
</comment>
<dbReference type="PANTHER" id="PTHR31118">
    <property type="entry name" value="CYCLASE-LIKE PROTEIN 2"/>
    <property type="match status" value="1"/>
</dbReference>
<comment type="caution">
    <text evidence="12">The sequence shown here is derived from an EMBL/GenBank/DDBJ whole genome shotgun (WGS) entry which is preliminary data.</text>
</comment>
<evidence type="ECO:0000256" key="10">
    <source>
        <dbReference type="ARBA" id="ARBA00048496"/>
    </source>
</evidence>
<keyword evidence="7" id="KW-0378">Hydrolase</keyword>
<dbReference type="EMBL" id="PDOE01000003">
    <property type="protein sequence ID" value="RKL67538.1"/>
    <property type="molecule type" value="Genomic_DNA"/>
</dbReference>
<name>A0A3A9K7R7_9BACI</name>
<keyword evidence="8" id="KW-0862">Zinc</keyword>
<dbReference type="SUPFAM" id="SSF102198">
    <property type="entry name" value="Putative cyclase"/>
    <property type="match status" value="1"/>
</dbReference>
<dbReference type="EC" id="3.5.1.9" evidence="4"/>
<organism evidence="12 13">
    <name type="scientific">Salipaludibacillus neizhouensis</name>
    <dbReference type="NCBI Taxonomy" id="885475"/>
    <lineage>
        <taxon>Bacteria</taxon>
        <taxon>Bacillati</taxon>
        <taxon>Bacillota</taxon>
        <taxon>Bacilli</taxon>
        <taxon>Bacillales</taxon>
        <taxon>Bacillaceae</taxon>
    </lineage>
</organism>
<accession>A0A3A9K7R7</accession>
<dbReference type="PANTHER" id="PTHR31118:SF32">
    <property type="entry name" value="KYNURENINE FORMAMIDASE"/>
    <property type="match status" value="1"/>
</dbReference>
<evidence type="ECO:0000313" key="13">
    <source>
        <dbReference type="Proteomes" id="UP000281498"/>
    </source>
</evidence>
<dbReference type="RefSeq" id="WP_110935298.1">
    <property type="nucleotide sequence ID" value="NZ_KZ614146.1"/>
</dbReference>
<proteinExistence type="predicted"/>
<evidence type="ECO:0000256" key="1">
    <source>
        <dbReference type="ARBA" id="ARBA00001947"/>
    </source>
</evidence>
<evidence type="ECO:0000256" key="5">
    <source>
        <dbReference type="ARBA" id="ARBA00014889"/>
    </source>
</evidence>